<accession>A0ABU3S4L5</accession>
<comment type="caution">
    <text evidence="3">The sequence shown here is derived from an EMBL/GenBank/DDBJ whole genome shotgun (WGS) entry which is preliminary data.</text>
</comment>
<keyword evidence="1" id="KW-0732">Signal</keyword>
<evidence type="ECO:0000313" key="4">
    <source>
        <dbReference type="Proteomes" id="UP001254257"/>
    </source>
</evidence>
<dbReference type="RefSeq" id="WP_316017616.1">
    <property type="nucleotide sequence ID" value="NZ_JAWDID010000008.1"/>
</dbReference>
<dbReference type="InterPro" id="IPR022060">
    <property type="entry name" value="DUF3616"/>
</dbReference>
<reference evidence="3 4" key="1">
    <citation type="submission" date="2023-09" db="EMBL/GenBank/DDBJ databases">
        <title>Whole genome shotgun sequencing (WGS) of Bosea sp. ZW T0_25, isolated from stored onions (Allium cepa).</title>
        <authorList>
            <person name="Stoll D.A."/>
            <person name="Huch M."/>
        </authorList>
    </citation>
    <scope>NUCLEOTIDE SEQUENCE [LARGE SCALE GENOMIC DNA]</scope>
    <source>
        <strain evidence="3 4">ZW T0_25</strain>
    </source>
</reference>
<dbReference type="Pfam" id="PF12275">
    <property type="entry name" value="DUF3616"/>
    <property type="match status" value="1"/>
</dbReference>
<name>A0ABU3S4L5_9HYPH</name>
<evidence type="ECO:0000259" key="2">
    <source>
        <dbReference type="Pfam" id="PF12275"/>
    </source>
</evidence>
<feature type="signal peptide" evidence="1">
    <location>
        <begin position="1"/>
        <end position="21"/>
    </location>
</feature>
<gene>
    <name evidence="3" type="ORF">RKE40_07525</name>
</gene>
<dbReference type="EMBL" id="JAWDID010000008">
    <property type="protein sequence ID" value="MDU0339725.1"/>
    <property type="molecule type" value="Genomic_DNA"/>
</dbReference>
<organism evidence="3 4">
    <name type="scientific">Bosea rubneri</name>
    <dbReference type="NCBI Taxonomy" id="3075434"/>
    <lineage>
        <taxon>Bacteria</taxon>
        <taxon>Pseudomonadati</taxon>
        <taxon>Pseudomonadota</taxon>
        <taxon>Alphaproteobacteria</taxon>
        <taxon>Hyphomicrobiales</taxon>
        <taxon>Boseaceae</taxon>
        <taxon>Bosea</taxon>
    </lineage>
</organism>
<proteinExistence type="predicted"/>
<protein>
    <submittedName>
        <fullName evidence="3">DUF3616 domain-containing protein</fullName>
    </submittedName>
</protein>
<sequence length="345" mass="35819">MSSRLLSLLFASTLLCPAVAAAITLKPEQRLRADGDFSGKKPGKTAVDLSGLACMPSATGTLRCLVINDEGSFAQFAQIAENRVTPGATVPLIGDKASDSTLGTPPSGICKEAGPFAELDGEAVTFSAGAFYVAGSHGCSRNKGEFRLSAFHLARLKVDEAGTPSGKIELTYRLSDMLRQAGDAAPYFGRALNDENGMNLEGVAVTGPILWAGLRAPSLAGKAFLVGAPVDALFAPGNAPATVVPTVVTIPAERDRGIRDLAALPDGRLLALVGPAAEQALPYSLLLVDPIKPDGTRLLGDLPERAGLKAEAVTILGQRGGRLDVIVGYDGAKNGGFERYRLQLP</sequence>
<dbReference type="Proteomes" id="UP001254257">
    <property type="component" value="Unassembled WGS sequence"/>
</dbReference>
<evidence type="ECO:0000256" key="1">
    <source>
        <dbReference type="SAM" id="SignalP"/>
    </source>
</evidence>
<keyword evidence="4" id="KW-1185">Reference proteome</keyword>
<feature type="domain" description="DUF3616" evidence="2">
    <location>
        <begin position="174"/>
        <end position="226"/>
    </location>
</feature>
<feature type="chain" id="PRO_5045882784" evidence="1">
    <location>
        <begin position="22"/>
        <end position="345"/>
    </location>
</feature>
<evidence type="ECO:0000313" key="3">
    <source>
        <dbReference type="EMBL" id="MDU0339725.1"/>
    </source>
</evidence>